<organism evidence="2 3">
    <name type="scientific">Helianthus annuus</name>
    <name type="common">Common sunflower</name>
    <dbReference type="NCBI Taxonomy" id="4232"/>
    <lineage>
        <taxon>Eukaryota</taxon>
        <taxon>Viridiplantae</taxon>
        <taxon>Streptophyta</taxon>
        <taxon>Embryophyta</taxon>
        <taxon>Tracheophyta</taxon>
        <taxon>Spermatophyta</taxon>
        <taxon>Magnoliopsida</taxon>
        <taxon>eudicotyledons</taxon>
        <taxon>Gunneridae</taxon>
        <taxon>Pentapetalae</taxon>
        <taxon>asterids</taxon>
        <taxon>campanulids</taxon>
        <taxon>Asterales</taxon>
        <taxon>Asteraceae</taxon>
        <taxon>Asteroideae</taxon>
        <taxon>Heliantheae alliance</taxon>
        <taxon>Heliantheae</taxon>
        <taxon>Helianthus</taxon>
    </lineage>
</organism>
<evidence type="ECO:0000313" key="3">
    <source>
        <dbReference type="Proteomes" id="UP000215914"/>
    </source>
</evidence>
<dbReference type="EMBL" id="MNCJ02000326">
    <property type="protein sequence ID" value="KAF5784432.1"/>
    <property type="molecule type" value="Genomic_DNA"/>
</dbReference>
<dbReference type="Gramene" id="mRNA:HanXRQr2_Chr11g0519461">
    <property type="protein sequence ID" value="mRNA:HanXRQr2_Chr11g0519461"/>
    <property type="gene ID" value="HanXRQr2_Chr11g0519461"/>
</dbReference>
<dbReference type="PANTHER" id="PTHR43834:SF6">
    <property type="entry name" value="GTPASE DER"/>
    <property type="match status" value="1"/>
</dbReference>
<dbReference type="AlphaFoldDB" id="A0A9K3N2C6"/>
<dbReference type="InterPro" id="IPR006073">
    <property type="entry name" value="GTP-bd"/>
</dbReference>
<dbReference type="Gene3D" id="3.40.50.300">
    <property type="entry name" value="P-loop containing nucleotide triphosphate hydrolases"/>
    <property type="match status" value="2"/>
</dbReference>
<protein>
    <submittedName>
        <fullName evidence="2">GTP binding domain, P-loop containing nucleoside triphosphate hydrolase</fullName>
    </submittedName>
</protein>
<gene>
    <name evidence="2" type="ORF">HanXRQr2_Chr11g0519461</name>
</gene>
<dbReference type="Proteomes" id="UP000215914">
    <property type="component" value="Unassembled WGS sequence"/>
</dbReference>
<keyword evidence="3" id="KW-1185">Reference proteome</keyword>
<name>A0A9K3N2C6_HELAN</name>
<dbReference type="GO" id="GO:0016787">
    <property type="term" value="F:hydrolase activity"/>
    <property type="evidence" value="ECO:0007669"/>
    <property type="project" value="UniProtKB-KW"/>
</dbReference>
<feature type="domain" description="G" evidence="1">
    <location>
        <begin position="163"/>
        <end position="185"/>
    </location>
</feature>
<reference evidence="2" key="2">
    <citation type="submission" date="2020-06" db="EMBL/GenBank/DDBJ databases">
        <title>Helianthus annuus Genome sequencing and assembly Release 2.</title>
        <authorList>
            <person name="Gouzy J."/>
            <person name="Langlade N."/>
            <person name="Munos S."/>
        </authorList>
    </citation>
    <scope>NUCLEOTIDE SEQUENCE</scope>
    <source>
        <tissue evidence="2">Leaves</tissue>
    </source>
</reference>
<dbReference type="SUPFAM" id="SSF52540">
    <property type="entry name" value="P-loop containing nucleoside triphosphate hydrolases"/>
    <property type="match status" value="1"/>
</dbReference>
<dbReference type="Pfam" id="PF01926">
    <property type="entry name" value="MMR_HSR1"/>
    <property type="match status" value="1"/>
</dbReference>
<accession>A0A9K3N2C6</accession>
<evidence type="ECO:0000313" key="2">
    <source>
        <dbReference type="EMBL" id="KAF5784432.1"/>
    </source>
</evidence>
<evidence type="ECO:0000259" key="1">
    <source>
        <dbReference type="Pfam" id="PF01926"/>
    </source>
</evidence>
<dbReference type="PANTHER" id="PTHR43834">
    <property type="entry name" value="GTPASE DER"/>
    <property type="match status" value="1"/>
</dbReference>
<proteinExistence type="predicted"/>
<keyword evidence="2" id="KW-0378">Hydrolase</keyword>
<dbReference type="GO" id="GO:0005525">
    <property type="term" value="F:GTP binding"/>
    <property type="evidence" value="ECO:0007669"/>
    <property type="project" value="InterPro"/>
</dbReference>
<comment type="caution">
    <text evidence="2">The sequence shown here is derived from an EMBL/GenBank/DDBJ whole genome shotgun (WGS) entry which is preliminary data.</text>
</comment>
<sequence length="193" mass="21439">MVGVDMVFSLIRRSEELVYNTPNDHVTRDAEASSGSVLGRTTEMTANVLRKCKVSLFLIDARDWLQPMDLDVGKWLRKHAPGIKIVTIINTTESLDDGFGSASEVAHTLEFGYPVALSAETGLGMIDLYEVFRPLIEQQHMLLQTVQGTDETNEEESKLPLQLAFVGRPNVGKSTLLNAILREERVLGVQRQA</sequence>
<reference evidence="2" key="1">
    <citation type="journal article" date="2017" name="Nature">
        <title>The sunflower genome provides insights into oil metabolism, flowering and Asterid evolution.</title>
        <authorList>
            <person name="Badouin H."/>
            <person name="Gouzy J."/>
            <person name="Grassa C.J."/>
            <person name="Murat F."/>
            <person name="Staton S.E."/>
            <person name="Cottret L."/>
            <person name="Lelandais-Briere C."/>
            <person name="Owens G.L."/>
            <person name="Carrere S."/>
            <person name="Mayjonade B."/>
            <person name="Legrand L."/>
            <person name="Gill N."/>
            <person name="Kane N.C."/>
            <person name="Bowers J.E."/>
            <person name="Hubner S."/>
            <person name="Bellec A."/>
            <person name="Berard A."/>
            <person name="Berges H."/>
            <person name="Blanchet N."/>
            <person name="Boniface M.C."/>
            <person name="Brunel D."/>
            <person name="Catrice O."/>
            <person name="Chaidir N."/>
            <person name="Claudel C."/>
            <person name="Donnadieu C."/>
            <person name="Faraut T."/>
            <person name="Fievet G."/>
            <person name="Helmstetter N."/>
            <person name="King M."/>
            <person name="Knapp S.J."/>
            <person name="Lai Z."/>
            <person name="Le Paslier M.C."/>
            <person name="Lippi Y."/>
            <person name="Lorenzon L."/>
            <person name="Mandel J.R."/>
            <person name="Marage G."/>
            <person name="Marchand G."/>
            <person name="Marquand E."/>
            <person name="Bret-Mestries E."/>
            <person name="Morien E."/>
            <person name="Nambeesan S."/>
            <person name="Nguyen T."/>
            <person name="Pegot-Espagnet P."/>
            <person name="Pouilly N."/>
            <person name="Raftis F."/>
            <person name="Sallet E."/>
            <person name="Schiex T."/>
            <person name="Thomas J."/>
            <person name="Vandecasteele C."/>
            <person name="Vares D."/>
            <person name="Vear F."/>
            <person name="Vautrin S."/>
            <person name="Crespi M."/>
            <person name="Mangin B."/>
            <person name="Burke J.M."/>
            <person name="Salse J."/>
            <person name="Munos S."/>
            <person name="Vincourt P."/>
            <person name="Rieseberg L.H."/>
            <person name="Langlade N.B."/>
        </authorList>
    </citation>
    <scope>NUCLEOTIDE SEQUENCE</scope>
    <source>
        <tissue evidence="2">Leaves</tissue>
    </source>
</reference>
<dbReference type="InterPro" id="IPR027417">
    <property type="entry name" value="P-loop_NTPase"/>
</dbReference>